<protein>
    <submittedName>
        <fullName evidence="2">Uncharacterized protein</fullName>
    </submittedName>
</protein>
<dbReference type="EMBL" id="PP511642">
    <property type="protein sequence ID" value="XCD06201.1"/>
    <property type="molecule type" value="Genomic_DNA"/>
</dbReference>
<accession>A0AAU8B1N8</accession>
<evidence type="ECO:0000313" key="1">
    <source>
        <dbReference type="EMBL" id="XCD03761.1"/>
    </source>
</evidence>
<proteinExistence type="predicted"/>
<evidence type="ECO:0000313" key="2">
    <source>
        <dbReference type="EMBL" id="XCD06201.1"/>
    </source>
</evidence>
<sequence>MAGEYLIKVKAVLDQQDARKMEEDLNGRFNRVADKFGQSMRRGLKRLAVSGILTTAVGLMLNDIDKLNSAIDETLDKYRDIKTKANAQNLTPAEFFKLSELSKMAGVNNFEAIFTQFRQEMEKANRGMPSPLAEFKGQSPDAQTFLQVLTSLQRTDPRTRQLATSEIFGANVNEINKLLTTDLNSLAAQAFTGISDDAINQAIQRGGILSQKQMIAATRREFENLKTRSNIISPALLSQQDTYLRSEQALTNRQLGSYKTAADVQTLMLKGQEKLVEGSNKTVNVLTNFYNKFTNYIDRVQKAREDVRAGRMTQEEYDIMLEQGVWDE</sequence>
<reference evidence="2" key="1">
    <citation type="submission" date="2024-03" db="EMBL/GenBank/DDBJ databases">
        <title>Diverse circular DNA viruses in blood, oral, and fecal samples of captive lemurs.</title>
        <authorList>
            <person name="Paietta E.N."/>
            <person name="Kraberger S."/>
            <person name="Lund M.C."/>
            <person name="Custer J.M."/>
            <person name="Vargas K.M."/>
            <person name="Ehmke E.E."/>
            <person name="Yoder A.D."/>
            <person name="Varsani A."/>
        </authorList>
    </citation>
    <scope>NUCLEOTIDE SEQUENCE</scope>
    <source>
        <strain evidence="1">Duke_21_2</strain>
        <strain evidence="2">Duke_25FS_5</strain>
    </source>
</reference>
<name>A0AAU8B1N8_9CAUD</name>
<organism evidence="2">
    <name type="scientific">Dulem virus 29</name>
    <dbReference type="NCBI Taxonomy" id="3145747"/>
    <lineage>
        <taxon>Viruses</taxon>
        <taxon>Duplodnaviria</taxon>
        <taxon>Heunggongvirae</taxon>
        <taxon>Uroviricota</taxon>
        <taxon>Caudoviricetes</taxon>
    </lineage>
</organism>
<dbReference type="EMBL" id="PP511380">
    <property type="protein sequence ID" value="XCD03761.1"/>
    <property type="molecule type" value="Genomic_DNA"/>
</dbReference>